<dbReference type="EMBL" id="LAZR01001569">
    <property type="protein sequence ID" value="KKN42610.1"/>
    <property type="molecule type" value="Genomic_DNA"/>
</dbReference>
<proteinExistence type="predicted"/>
<dbReference type="InterPro" id="IPR013429">
    <property type="entry name" value="Regulatory_FmdB_Zinc_ribbon"/>
</dbReference>
<comment type="caution">
    <text evidence="2">The sequence shown here is derived from an EMBL/GenBank/DDBJ whole genome shotgun (WGS) entry which is preliminary data.</text>
</comment>
<sequence length="87" mass="10151">MPLYSYHCNEHGNEDVYQGMNDIHKANCPTCGEEMKRIFYPLNLKCDKASMGNTREELFNNLAMDGFAHKDWKDHDSYYKKAKGILD</sequence>
<dbReference type="NCBIfam" id="TIGR02605">
    <property type="entry name" value="CxxC_CxxC_SSSS"/>
    <property type="match status" value="1"/>
</dbReference>
<dbReference type="Pfam" id="PF09723">
    <property type="entry name" value="Zn_ribbon_8"/>
    <property type="match status" value="1"/>
</dbReference>
<protein>
    <recommendedName>
        <fullName evidence="1">Putative regulatory protein FmdB zinc ribbon domain-containing protein</fullName>
    </recommendedName>
</protein>
<name>A0A0F9QEV5_9ZZZZ</name>
<evidence type="ECO:0000313" key="2">
    <source>
        <dbReference type="EMBL" id="KKN42610.1"/>
    </source>
</evidence>
<gene>
    <name evidence="2" type="ORF">LCGC14_0711600</name>
</gene>
<dbReference type="SMART" id="SM00834">
    <property type="entry name" value="CxxC_CXXC_SSSS"/>
    <property type="match status" value="1"/>
</dbReference>
<accession>A0A0F9QEV5</accession>
<evidence type="ECO:0000259" key="1">
    <source>
        <dbReference type="SMART" id="SM00834"/>
    </source>
</evidence>
<organism evidence="2">
    <name type="scientific">marine sediment metagenome</name>
    <dbReference type="NCBI Taxonomy" id="412755"/>
    <lineage>
        <taxon>unclassified sequences</taxon>
        <taxon>metagenomes</taxon>
        <taxon>ecological metagenomes</taxon>
    </lineage>
</organism>
<reference evidence="2" key="1">
    <citation type="journal article" date="2015" name="Nature">
        <title>Complex archaea that bridge the gap between prokaryotes and eukaryotes.</title>
        <authorList>
            <person name="Spang A."/>
            <person name="Saw J.H."/>
            <person name="Jorgensen S.L."/>
            <person name="Zaremba-Niedzwiedzka K."/>
            <person name="Martijn J."/>
            <person name="Lind A.E."/>
            <person name="van Eijk R."/>
            <person name="Schleper C."/>
            <person name="Guy L."/>
            <person name="Ettema T.J."/>
        </authorList>
    </citation>
    <scope>NUCLEOTIDE SEQUENCE</scope>
</reference>
<dbReference type="AlphaFoldDB" id="A0A0F9QEV5"/>
<feature type="domain" description="Putative regulatory protein FmdB zinc ribbon" evidence="1">
    <location>
        <begin position="1"/>
        <end position="40"/>
    </location>
</feature>